<accession>A0A5C1QQB1</accession>
<feature type="transmembrane region" description="Helical" evidence="1">
    <location>
        <begin position="263"/>
        <end position="282"/>
    </location>
</feature>
<dbReference type="OrthoDB" id="4529062at2"/>
<sequence>MFNSKNISIPAILLATTLGASSGLYIKSLPFSGLGMTGFRMGVPFLFLLPMILKRKLLFGPADNRRMIWTGSLLNAIRMVLYILSYKLTTLTNAVVLLYTWPLFALLIHSIRSGKKLNFKETGLLLTAFTGVITLNIHKGFSLNGSDMRGNLFMILSALIFSISTLIFKEALVDHSEGEVLYFQNALGAVLFIPILLIEIPGMPLTSILTGIFYGFSVGIVGFGCFFIALKRLPIFQYGALGYMEVFTGVLFGILLLGEEIRWNILLGASLILITSFLSRMIPQEVSTDKV</sequence>
<keyword evidence="1" id="KW-0812">Transmembrane</keyword>
<keyword evidence="1" id="KW-0472">Membrane</keyword>
<dbReference type="GO" id="GO:0016020">
    <property type="term" value="C:membrane"/>
    <property type="evidence" value="ECO:0007669"/>
    <property type="project" value="InterPro"/>
</dbReference>
<proteinExistence type="predicted"/>
<dbReference type="Proteomes" id="UP000324209">
    <property type="component" value="Chromosome"/>
</dbReference>
<feature type="transmembrane region" description="Helical" evidence="1">
    <location>
        <begin position="180"/>
        <end position="200"/>
    </location>
</feature>
<keyword evidence="1" id="KW-1133">Transmembrane helix</keyword>
<feature type="transmembrane region" description="Helical" evidence="1">
    <location>
        <begin position="212"/>
        <end position="230"/>
    </location>
</feature>
<feature type="transmembrane region" description="Helical" evidence="1">
    <location>
        <begin position="90"/>
        <end position="110"/>
    </location>
</feature>
<dbReference type="InterPro" id="IPR037185">
    <property type="entry name" value="EmrE-like"/>
</dbReference>
<gene>
    <name evidence="3" type="ORF">EXM22_12690</name>
</gene>
<dbReference type="PANTHER" id="PTHR22911">
    <property type="entry name" value="ACYL-MALONYL CONDENSING ENZYME-RELATED"/>
    <property type="match status" value="1"/>
</dbReference>
<feature type="transmembrane region" description="Helical" evidence="1">
    <location>
        <begin position="235"/>
        <end position="257"/>
    </location>
</feature>
<name>A0A5C1QQB1_9SPIO</name>
<dbReference type="KEGG" id="ock:EXM22_12690"/>
<dbReference type="InterPro" id="IPR000620">
    <property type="entry name" value="EamA_dom"/>
</dbReference>
<feature type="transmembrane region" description="Helical" evidence="1">
    <location>
        <begin position="122"/>
        <end position="138"/>
    </location>
</feature>
<dbReference type="SUPFAM" id="SSF103481">
    <property type="entry name" value="Multidrug resistance efflux transporter EmrE"/>
    <property type="match status" value="2"/>
</dbReference>
<protein>
    <submittedName>
        <fullName evidence="3">DMT family transporter</fullName>
    </submittedName>
</protein>
<feature type="transmembrane region" description="Helical" evidence="1">
    <location>
        <begin position="150"/>
        <end position="168"/>
    </location>
</feature>
<organism evidence="3 4">
    <name type="scientific">Oceanispirochaeta crateris</name>
    <dbReference type="NCBI Taxonomy" id="2518645"/>
    <lineage>
        <taxon>Bacteria</taxon>
        <taxon>Pseudomonadati</taxon>
        <taxon>Spirochaetota</taxon>
        <taxon>Spirochaetia</taxon>
        <taxon>Spirochaetales</taxon>
        <taxon>Spirochaetaceae</taxon>
        <taxon>Oceanispirochaeta</taxon>
    </lineage>
</organism>
<evidence type="ECO:0000256" key="1">
    <source>
        <dbReference type="SAM" id="Phobius"/>
    </source>
</evidence>
<dbReference type="RefSeq" id="WP_149486883.1">
    <property type="nucleotide sequence ID" value="NZ_CP036150.1"/>
</dbReference>
<feature type="domain" description="EamA" evidence="2">
    <location>
        <begin position="9"/>
        <end position="136"/>
    </location>
</feature>
<feature type="domain" description="EamA" evidence="2">
    <location>
        <begin position="149"/>
        <end position="279"/>
    </location>
</feature>
<keyword evidence="4" id="KW-1185">Reference proteome</keyword>
<evidence type="ECO:0000259" key="2">
    <source>
        <dbReference type="Pfam" id="PF00892"/>
    </source>
</evidence>
<dbReference type="Pfam" id="PF00892">
    <property type="entry name" value="EamA"/>
    <property type="match status" value="2"/>
</dbReference>
<evidence type="ECO:0000313" key="3">
    <source>
        <dbReference type="EMBL" id="QEN08804.1"/>
    </source>
</evidence>
<dbReference type="AlphaFoldDB" id="A0A5C1QQB1"/>
<evidence type="ECO:0000313" key="4">
    <source>
        <dbReference type="Proteomes" id="UP000324209"/>
    </source>
</evidence>
<dbReference type="EMBL" id="CP036150">
    <property type="protein sequence ID" value="QEN08804.1"/>
    <property type="molecule type" value="Genomic_DNA"/>
</dbReference>
<feature type="transmembrane region" description="Helical" evidence="1">
    <location>
        <begin position="33"/>
        <end position="53"/>
    </location>
</feature>
<reference evidence="3 4" key="1">
    <citation type="submission" date="2019-02" db="EMBL/GenBank/DDBJ databases">
        <title>Complete Genome Sequence and Methylome Analysis of free living Spirochaetas.</title>
        <authorList>
            <person name="Fomenkov A."/>
            <person name="Dubinina G."/>
            <person name="Leshcheva N."/>
            <person name="Mikheeva N."/>
            <person name="Grabovich M."/>
            <person name="Vincze T."/>
            <person name="Roberts R.J."/>
        </authorList>
    </citation>
    <scope>NUCLEOTIDE SEQUENCE [LARGE SCALE GENOMIC DNA]</scope>
    <source>
        <strain evidence="3 4">K2</strain>
    </source>
</reference>